<feature type="DNA-binding region" description="H-T-H motif" evidence="2">
    <location>
        <begin position="30"/>
        <end position="49"/>
    </location>
</feature>
<dbReference type="Gene3D" id="1.10.357.10">
    <property type="entry name" value="Tetracycline Repressor, domain 2"/>
    <property type="match status" value="1"/>
</dbReference>
<evidence type="ECO:0000256" key="1">
    <source>
        <dbReference type="ARBA" id="ARBA00023125"/>
    </source>
</evidence>
<dbReference type="PANTHER" id="PTHR43479:SF11">
    <property type="entry name" value="ACREF_ENVCD OPERON REPRESSOR-RELATED"/>
    <property type="match status" value="1"/>
</dbReference>
<dbReference type="PROSITE" id="PS01081">
    <property type="entry name" value="HTH_TETR_1"/>
    <property type="match status" value="1"/>
</dbReference>
<dbReference type="EMBL" id="PFLK01000023">
    <property type="protein sequence ID" value="PIY75147.1"/>
    <property type="molecule type" value="Genomic_DNA"/>
</dbReference>
<dbReference type="InterPro" id="IPR001647">
    <property type="entry name" value="HTH_TetR"/>
</dbReference>
<sequence>MTKAKTNTTKETILKTAGSLFSQRGYFGVSMQDIADELSITKAALYYHFESKESLTEELLRGTIDELKQELKHACEAGMLPSDKVFNMVKTFLDFKIHHPELSLLVSLGFTSDEKEPLVQFVQDLRIELTKFIRELIGGIDFLRRITYKGLFLLTTSLLGLVLSPFQNTNNKDIAQDFTDLLLSGTGKKGKN</sequence>
<evidence type="ECO:0000313" key="4">
    <source>
        <dbReference type="EMBL" id="PIY75147.1"/>
    </source>
</evidence>
<protein>
    <recommendedName>
        <fullName evidence="3">HTH tetR-type domain-containing protein</fullName>
    </recommendedName>
</protein>
<dbReference type="SUPFAM" id="SSF46689">
    <property type="entry name" value="Homeodomain-like"/>
    <property type="match status" value="1"/>
</dbReference>
<comment type="caution">
    <text evidence="4">The sequence shown here is derived from an EMBL/GenBank/DDBJ whole genome shotgun (WGS) entry which is preliminary data.</text>
</comment>
<reference evidence="5" key="1">
    <citation type="submission" date="2017-09" db="EMBL/GenBank/DDBJ databases">
        <title>Depth-based differentiation of microbial function through sediment-hosted aquifers and enrichment of novel symbionts in the deep terrestrial subsurface.</title>
        <authorList>
            <person name="Probst A.J."/>
            <person name="Ladd B."/>
            <person name="Jarett J.K."/>
            <person name="Geller-Mcgrath D.E."/>
            <person name="Sieber C.M.K."/>
            <person name="Emerson J.B."/>
            <person name="Anantharaman K."/>
            <person name="Thomas B.C."/>
            <person name="Malmstrom R."/>
            <person name="Stieglmeier M."/>
            <person name="Klingl A."/>
            <person name="Woyke T."/>
            <person name="Ryan C.M."/>
            <person name="Banfield J.F."/>
        </authorList>
    </citation>
    <scope>NUCLEOTIDE SEQUENCE [LARGE SCALE GENOMIC DNA]</scope>
</reference>
<evidence type="ECO:0000259" key="3">
    <source>
        <dbReference type="PROSITE" id="PS50977"/>
    </source>
</evidence>
<keyword evidence="1 2" id="KW-0238">DNA-binding</keyword>
<dbReference type="PROSITE" id="PS50977">
    <property type="entry name" value="HTH_TETR_2"/>
    <property type="match status" value="1"/>
</dbReference>
<dbReference type="PANTHER" id="PTHR43479">
    <property type="entry name" value="ACREF/ENVCD OPERON REPRESSOR-RELATED"/>
    <property type="match status" value="1"/>
</dbReference>
<dbReference type="PRINTS" id="PR00455">
    <property type="entry name" value="HTHTETR"/>
</dbReference>
<dbReference type="Pfam" id="PF00440">
    <property type="entry name" value="TetR_N"/>
    <property type="match status" value="1"/>
</dbReference>
<name>A0A2M7QS83_9BACT</name>
<evidence type="ECO:0000256" key="2">
    <source>
        <dbReference type="PROSITE-ProRule" id="PRU00335"/>
    </source>
</evidence>
<dbReference type="InterPro" id="IPR050624">
    <property type="entry name" value="HTH-type_Tx_Regulator"/>
</dbReference>
<dbReference type="GO" id="GO:0003677">
    <property type="term" value="F:DNA binding"/>
    <property type="evidence" value="ECO:0007669"/>
    <property type="project" value="UniProtKB-UniRule"/>
</dbReference>
<organism evidence="4 5">
    <name type="scientific">Candidatus Portnoybacteria bacterium CG_4_10_14_0_8_um_filter_40_50</name>
    <dbReference type="NCBI Taxonomy" id="1974800"/>
    <lineage>
        <taxon>Bacteria</taxon>
        <taxon>Candidatus Portnoyibacteriota</taxon>
    </lineage>
</organism>
<dbReference type="Proteomes" id="UP000229481">
    <property type="component" value="Unassembled WGS sequence"/>
</dbReference>
<gene>
    <name evidence="4" type="ORF">COY85_01120</name>
</gene>
<proteinExistence type="predicted"/>
<feature type="domain" description="HTH tetR-type" evidence="3">
    <location>
        <begin position="7"/>
        <end position="67"/>
    </location>
</feature>
<dbReference type="InterPro" id="IPR023772">
    <property type="entry name" value="DNA-bd_HTH_TetR-type_CS"/>
</dbReference>
<dbReference type="InterPro" id="IPR009057">
    <property type="entry name" value="Homeodomain-like_sf"/>
</dbReference>
<dbReference type="AlphaFoldDB" id="A0A2M7QS83"/>
<accession>A0A2M7QS83</accession>
<evidence type="ECO:0000313" key="5">
    <source>
        <dbReference type="Proteomes" id="UP000229481"/>
    </source>
</evidence>